<organism evidence="1 2">
    <name type="scientific">Fusarium piperis</name>
    <dbReference type="NCBI Taxonomy" id="1435070"/>
    <lineage>
        <taxon>Eukaryota</taxon>
        <taxon>Fungi</taxon>
        <taxon>Dikarya</taxon>
        <taxon>Ascomycota</taxon>
        <taxon>Pezizomycotina</taxon>
        <taxon>Sordariomycetes</taxon>
        <taxon>Hypocreomycetidae</taxon>
        <taxon>Hypocreales</taxon>
        <taxon>Nectriaceae</taxon>
        <taxon>Fusarium</taxon>
        <taxon>Fusarium solani species complex</taxon>
    </lineage>
</organism>
<proteinExistence type="predicted"/>
<accession>A0A9W8TC88</accession>
<evidence type="ECO:0000313" key="2">
    <source>
        <dbReference type="Proteomes" id="UP001140502"/>
    </source>
</evidence>
<protein>
    <submittedName>
        <fullName evidence="1">Uncharacterized protein</fullName>
    </submittedName>
</protein>
<dbReference type="OrthoDB" id="5423360at2759"/>
<keyword evidence="2" id="KW-1185">Reference proteome</keyword>
<dbReference type="EMBL" id="JAPEUR010000576">
    <property type="protein sequence ID" value="KAJ4308101.1"/>
    <property type="molecule type" value="Genomic_DNA"/>
</dbReference>
<dbReference type="AlphaFoldDB" id="A0A9W8TC88"/>
<name>A0A9W8TC88_9HYPO</name>
<evidence type="ECO:0000313" key="1">
    <source>
        <dbReference type="EMBL" id="KAJ4308101.1"/>
    </source>
</evidence>
<dbReference type="Proteomes" id="UP001140502">
    <property type="component" value="Unassembled WGS sequence"/>
</dbReference>
<reference evidence="1" key="1">
    <citation type="submission" date="2022-10" db="EMBL/GenBank/DDBJ databases">
        <title>Tapping the CABI collections for fungal endophytes: first genome assemblies for Collariella, Neodidymelliopsis, Ascochyta clinopodiicola, Didymella pomorum, Didymosphaeria variabile, Neocosmospora piperis and Neocucurbitaria cava.</title>
        <authorList>
            <person name="Hill R."/>
        </authorList>
    </citation>
    <scope>NUCLEOTIDE SEQUENCE</scope>
    <source>
        <strain evidence="1">IMI 366586</strain>
    </source>
</reference>
<comment type="caution">
    <text evidence="1">The sequence shown here is derived from an EMBL/GenBank/DDBJ whole genome shotgun (WGS) entry which is preliminary data.</text>
</comment>
<gene>
    <name evidence="1" type="ORF">N0V84_012296</name>
</gene>
<sequence>MKRFSSIIWPTDFWGIMDQRQAELAKKFAQLIERELAVPFESLSFEEIWADAPPPGANGQSLPDFINPATAALAYDVYHNCDEFRAKHWEMFNHAPYTTIPNERLWAIGKKISEDERDAGFAQIEVYRRWFTDNILTGKHANALTILPLETMTPRYRDEPPTFKRPPQDGINALSLAPVLHSPILAVPSKTIFNLAVNYN</sequence>